<dbReference type="InterPro" id="IPR050320">
    <property type="entry name" value="N5-glutamine_MTase"/>
</dbReference>
<evidence type="ECO:0000313" key="8">
    <source>
        <dbReference type="Proteomes" id="UP000019277"/>
    </source>
</evidence>
<evidence type="ECO:0000256" key="1">
    <source>
        <dbReference type="ARBA" id="ARBA00012771"/>
    </source>
</evidence>
<dbReference type="STRING" id="909613.UO65_2703"/>
<keyword evidence="8" id="KW-1185">Reference proteome</keyword>
<dbReference type="eggNOG" id="COG2890">
    <property type="taxonomic scope" value="Bacteria"/>
</dbReference>
<dbReference type="PANTHER" id="PTHR18895">
    <property type="entry name" value="HEMK METHYLTRANSFERASE"/>
    <property type="match status" value="1"/>
</dbReference>
<gene>
    <name evidence="7" type="ORF">UO65_2703</name>
</gene>
<dbReference type="PANTHER" id="PTHR18895:SF74">
    <property type="entry name" value="MTRF1L RELEASE FACTOR GLUTAMINE METHYLTRANSFERASE"/>
    <property type="match status" value="1"/>
</dbReference>
<organism evidence="7 8">
    <name type="scientific">Actinokineospora spheciospongiae</name>
    <dbReference type="NCBI Taxonomy" id="909613"/>
    <lineage>
        <taxon>Bacteria</taxon>
        <taxon>Bacillati</taxon>
        <taxon>Actinomycetota</taxon>
        <taxon>Actinomycetes</taxon>
        <taxon>Pseudonocardiales</taxon>
        <taxon>Pseudonocardiaceae</taxon>
        <taxon>Actinokineospora</taxon>
    </lineage>
</organism>
<dbReference type="Proteomes" id="UP000019277">
    <property type="component" value="Unassembled WGS sequence"/>
</dbReference>
<keyword evidence="3 7" id="KW-0808">Transferase</keyword>
<keyword evidence="2 7" id="KW-0489">Methyltransferase</keyword>
<sequence>MPDLSAPEPFACPAAAPHRAGGAVSEAVVTRLRAAGCVFAEDEATLLLAAAPGADVLDVLVARRVDGEPLEHLLGWVAFDGLRVPVDPGVFVPRRRTEFLVQLAAPLLTPGSLAVDLCCGCGAVGIALRARVPGVEVHAADLDPAAVACAARTLPDVHEGDLYDALPPALRGRVTVLAVNAPYVPTDAIALMPPEARDHEPRLALDGGPDGVALHRRVAAHARDWLAPNGHLLIETSHEQATSTADAFRAAGLTATTHHDEDRHATVVVGTRADH</sequence>
<evidence type="ECO:0000259" key="6">
    <source>
        <dbReference type="Pfam" id="PF05175"/>
    </source>
</evidence>
<dbReference type="EC" id="2.1.1.297" evidence="1"/>
<dbReference type="GO" id="GO:0032259">
    <property type="term" value="P:methylation"/>
    <property type="evidence" value="ECO:0007669"/>
    <property type="project" value="UniProtKB-KW"/>
</dbReference>
<comment type="caution">
    <text evidence="7">The sequence shown here is derived from an EMBL/GenBank/DDBJ whole genome shotgun (WGS) entry which is preliminary data.</text>
</comment>
<dbReference type="Gene3D" id="3.40.50.150">
    <property type="entry name" value="Vaccinia Virus protein VP39"/>
    <property type="match status" value="1"/>
</dbReference>
<comment type="catalytic activity">
    <reaction evidence="5">
        <text>L-glutaminyl-[peptide chain release factor] + S-adenosyl-L-methionine = N(5)-methyl-L-glutaminyl-[peptide chain release factor] + S-adenosyl-L-homocysteine + H(+)</text>
        <dbReference type="Rhea" id="RHEA:42896"/>
        <dbReference type="Rhea" id="RHEA-COMP:10271"/>
        <dbReference type="Rhea" id="RHEA-COMP:10272"/>
        <dbReference type="ChEBI" id="CHEBI:15378"/>
        <dbReference type="ChEBI" id="CHEBI:30011"/>
        <dbReference type="ChEBI" id="CHEBI:57856"/>
        <dbReference type="ChEBI" id="CHEBI:59789"/>
        <dbReference type="ChEBI" id="CHEBI:61891"/>
        <dbReference type="EC" id="2.1.1.297"/>
    </reaction>
</comment>
<evidence type="ECO:0000313" key="7">
    <source>
        <dbReference type="EMBL" id="EWC61992.1"/>
    </source>
</evidence>
<reference evidence="7 8" key="1">
    <citation type="journal article" date="2014" name="Genome Announc.">
        <title>Draft Genome Sequence of the Antitrypanosomally Active Sponge-Associated Bacterium Actinokineospora sp. Strain EG49.</title>
        <authorList>
            <person name="Harjes J."/>
            <person name="Ryu T."/>
            <person name="Abdelmohsen U.R."/>
            <person name="Moitinho-Silva L."/>
            <person name="Horn H."/>
            <person name="Ravasi T."/>
            <person name="Hentschel U."/>
        </authorList>
    </citation>
    <scope>NUCLEOTIDE SEQUENCE [LARGE SCALE GENOMIC DNA]</scope>
    <source>
        <strain evidence="7 8">EG49</strain>
    </source>
</reference>
<evidence type="ECO:0000256" key="5">
    <source>
        <dbReference type="ARBA" id="ARBA00048391"/>
    </source>
</evidence>
<evidence type="ECO:0000256" key="2">
    <source>
        <dbReference type="ARBA" id="ARBA00022603"/>
    </source>
</evidence>
<dbReference type="GO" id="GO:0102559">
    <property type="term" value="F:peptide chain release factor N(5)-glutamine methyltransferase activity"/>
    <property type="evidence" value="ECO:0007669"/>
    <property type="project" value="UniProtKB-EC"/>
</dbReference>
<feature type="domain" description="Methyltransferase small" evidence="6">
    <location>
        <begin position="97"/>
        <end position="155"/>
    </location>
</feature>
<dbReference type="InterPro" id="IPR007848">
    <property type="entry name" value="Small_mtfrase_dom"/>
</dbReference>
<dbReference type="InterPro" id="IPR004556">
    <property type="entry name" value="HemK-like"/>
</dbReference>
<dbReference type="EMBL" id="AYXG01000097">
    <property type="protein sequence ID" value="EWC61992.1"/>
    <property type="molecule type" value="Genomic_DNA"/>
</dbReference>
<dbReference type="AlphaFoldDB" id="W7IYM7"/>
<dbReference type="Pfam" id="PF05175">
    <property type="entry name" value="MTS"/>
    <property type="match status" value="1"/>
</dbReference>
<evidence type="ECO:0000256" key="4">
    <source>
        <dbReference type="ARBA" id="ARBA00022691"/>
    </source>
</evidence>
<dbReference type="NCBIfam" id="TIGR00536">
    <property type="entry name" value="hemK_fam"/>
    <property type="match status" value="1"/>
</dbReference>
<dbReference type="NCBIfam" id="TIGR03704">
    <property type="entry name" value="PrmC_rel_meth"/>
    <property type="match status" value="1"/>
</dbReference>
<dbReference type="InterPro" id="IPR022446">
    <property type="entry name" value="MeTrfrase_put"/>
</dbReference>
<evidence type="ECO:0000256" key="3">
    <source>
        <dbReference type="ARBA" id="ARBA00022679"/>
    </source>
</evidence>
<protein>
    <recommendedName>
        <fullName evidence="1">peptide chain release factor N(5)-glutamine methyltransferase</fullName>
        <ecNumber evidence="1">2.1.1.297</ecNumber>
    </recommendedName>
</protein>
<dbReference type="SUPFAM" id="SSF53335">
    <property type="entry name" value="S-adenosyl-L-methionine-dependent methyltransferases"/>
    <property type="match status" value="1"/>
</dbReference>
<dbReference type="CDD" id="cd02440">
    <property type="entry name" value="AdoMet_MTases"/>
    <property type="match status" value="1"/>
</dbReference>
<dbReference type="PATRIC" id="fig|909613.9.peg.2703"/>
<accession>W7IYM7</accession>
<dbReference type="InterPro" id="IPR029063">
    <property type="entry name" value="SAM-dependent_MTases_sf"/>
</dbReference>
<proteinExistence type="predicted"/>
<keyword evidence="4" id="KW-0949">S-adenosyl-L-methionine</keyword>
<name>W7IYM7_9PSEU</name>